<keyword evidence="2" id="KW-1185">Reference proteome</keyword>
<dbReference type="Proteomes" id="UP000016761">
    <property type="component" value="Unassembled WGS sequence"/>
</dbReference>
<name>U4T6S0_9GAMM</name>
<dbReference type="AlphaFoldDB" id="U4T6S0"/>
<reference evidence="1 2" key="1">
    <citation type="journal article" date="2013" name="Genome Announc.">
        <title>Draft Genome Sequence of Psychrobacter aquaticus Strain CMS 56T, Isolated from a Cyanobacterial Mat Sample Collected from Water Bodies in the McMurdo Dry Valley Region of Antarctica.</title>
        <authorList>
            <person name="Reddy G.S."/>
            <person name="Ara S."/>
            <person name="Singh A."/>
            <person name="Kumar Pinnaka A."/>
            <person name="Shivaji S."/>
        </authorList>
    </citation>
    <scope>NUCLEOTIDE SEQUENCE [LARGE SCALE GENOMIC DNA]</scope>
    <source>
        <strain evidence="1 2">CMS 56</strain>
    </source>
</reference>
<proteinExistence type="predicted"/>
<gene>
    <name evidence="1" type="ORF">M917_0626</name>
</gene>
<dbReference type="EMBL" id="AUSW01000013">
    <property type="protein sequence ID" value="ERL56600.1"/>
    <property type="molecule type" value="Genomic_DNA"/>
</dbReference>
<evidence type="ECO:0000313" key="2">
    <source>
        <dbReference type="Proteomes" id="UP000016761"/>
    </source>
</evidence>
<organism evidence="1 2">
    <name type="scientific">Psychrobacter aquaticus CMS 56</name>
    <dbReference type="NCBI Taxonomy" id="1354303"/>
    <lineage>
        <taxon>Bacteria</taxon>
        <taxon>Pseudomonadati</taxon>
        <taxon>Pseudomonadota</taxon>
        <taxon>Gammaproteobacteria</taxon>
        <taxon>Moraxellales</taxon>
        <taxon>Moraxellaceae</taxon>
        <taxon>Psychrobacter</taxon>
    </lineage>
</organism>
<evidence type="ECO:0000313" key="1">
    <source>
        <dbReference type="EMBL" id="ERL56600.1"/>
    </source>
</evidence>
<protein>
    <submittedName>
        <fullName evidence="1">Uncharacterized protein</fullName>
    </submittedName>
</protein>
<sequence length="48" mass="5394">MVFAQTADVGKIIIPKKVSLIKKEVRQNTDVLAGFVILKYRNGYLSID</sequence>
<accession>U4T6S0</accession>
<comment type="caution">
    <text evidence="1">The sequence shown here is derived from an EMBL/GenBank/DDBJ whole genome shotgun (WGS) entry which is preliminary data.</text>
</comment>